<feature type="transmembrane region" description="Helical" evidence="6">
    <location>
        <begin position="346"/>
        <end position="363"/>
    </location>
</feature>
<dbReference type="EMBL" id="FXTO01000019">
    <property type="protein sequence ID" value="SMO87116.1"/>
    <property type="molecule type" value="Genomic_DNA"/>
</dbReference>
<feature type="transmembrane region" description="Helical" evidence="6">
    <location>
        <begin position="472"/>
        <end position="493"/>
    </location>
</feature>
<protein>
    <submittedName>
        <fullName evidence="9">Competence protein ComEC</fullName>
    </submittedName>
</protein>
<evidence type="ECO:0000313" key="9">
    <source>
        <dbReference type="EMBL" id="SMO87116.1"/>
    </source>
</evidence>
<dbReference type="InterPro" id="IPR052159">
    <property type="entry name" value="Competence_DNA_uptake"/>
</dbReference>
<reference evidence="9 10" key="1">
    <citation type="submission" date="2017-05" db="EMBL/GenBank/DDBJ databases">
        <authorList>
            <person name="Varghese N."/>
            <person name="Submissions S."/>
        </authorList>
    </citation>
    <scope>NUCLEOTIDE SEQUENCE [LARGE SCALE GENOMIC DNA]</scope>
    <source>
        <strain evidence="9 10">DSM 29506</strain>
    </source>
</reference>
<feature type="transmembrane region" description="Helical" evidence="6">
    <location>
        <begin position="20"/>
        <end position="40"/>
    </location>
</feature>
<dbReference type="NCBIfam" id="TIGR00360">
    <property type="entry name" value="ComEC_N-term"/>
    <property type="match status" value="1"/>
</dbReference>
<feature type="domain" description="DUF4131" evidence="8">
    <location>
        <begin position="45"/>
        <end position="201"/>
    </location>
</feature>
<feature type="transmembrane region" description="Helical" evidence="6">
    <location>
        <begin position="260"/>
        <end position="286"/>
    </location>
</feature>
<evidence type="ECO:0000256" key="3">
    <source>
        <dbReference type="ARBA" id="ARBA00022692"/>
    </source>
</evidence>
<dbReference type="RefSeq" id="WP_328592215.1">
    <property type="nucleotide sequence ID" value="NZ_FXTO01000019.1"/>
</dbReference>
<name>A0A521ET39_9RHOB</name>
<sequence length="673" mass="71179">MARFPRLWPAMGNLLLVQRLHLFPWVPVCLALGIGAYLLWPAEPGLPVYAGAVALAGLGALGGWRLGPNWAPVGWAVTLMALGLGAAGLQANLVAGPVLGWRYYGPVQGRVILVDRSGSDAVRLTLDRVVLFDVAPDNTPRRVRISLHGDWGDSTPRVHEVVQMTAHLSPPNGPAEPGGFDFRRHAWFQKIGAVGYTRTPVVLWQDRPAGSSLARLRSDLSARVQARLPGQVGAFAAAVMTGDRAGMGQGLLDSLRASNLAHLLAISGLHMGLLAGVVFGAVRVLLVLIPFLGLRLPVRKIAAVVALAAAAGYLMLSGGNVATERAFVMVAVMLVAVLFDRRALSLRAVAVAAVIVLLLHPQALVGPGFQMSFAATTALVAVFGALRDHGIGLGPRWLRPVLALLISSVVAGAATAPFGAAHFNQLSQYGLLANLLSVPLMGTVVIPAAVLAACLMPLGLESPALWIMGLGLRWILAVAEWVAGIDGATRLVIAPDWRVLPLLSLGALWLILWQGYGRWLGLLPCIVVLMLWGQTNRPVLLISDQGALVGVMTPKGRALSRAKGQGFVAQVWLENDGSAQTQAQAAMLWPTPAIVQGQTLHVLRGKAATATPRCGPTDWLISDRDLPAGLPCRITDAATLRTSGAMAVMADGRLRTVRDETACRLWSPCSDTQ</sequence>
<keyword evidence="5 6" id="KW-0472">Membrane</keyword>
<evidence type="ECO:0000313" key="10">
    <source>
        <dbReference type="Proteomes" id="UP000316030"/>
    </source>
</evidence>
<keyword evidence="10" id="KW-1185">Reference proteome</keyword>
<feature type="transmembrane region" description="Helical" evidence="6">
    <location>
        <begin position="398"/>
        <end position="420"/>
    </location>
</feature>
<dbReference type="Pfam" id="PF03772">
    <property type="entry name" value="Competence"/>
    <property type="match status" value="1"/>
</dbReference>
<feature type="transmembrane region" description="Helical" evidence="6">
    <location>
        <begin position="46"/>
        <end position="66"/>
    </location>
</feature>
<dbReference type="AlphaFoldDB" id="A0A521ET39"/>
<dbReference type="PANTHER" id="PTHR30619:SF1">
    <property type="entry name" value="RECOMBINATION PROTEIN 2"/>
    <property type="match status" value="1"/>
</dbReference>
<evidence type="ECO:0000259" key="7">
    <source>
        <dbReference type="Pfam" id="PF03772"/>
    </source>
</evidence>
<accession>A0A521ET39</accession>
<dbReference type="InterPro" id="IPR004477">
    <property type="entry name" value="ComEC_N"/>
</dbReference>
<comment type="subcellular location">
    <subcellularLocation>
        <location evidence="1">Cell membrane</location>
        <topology evidence="1">Multi-pass membrane protein</topology>
    </subcellularLocation>
</comment>
<evidence type="ECO:0000256" key="2">
    <source>
        <dbReference type="ARBA" id="ARBA00022475"/>
    </source>
</evidence>
<feature type="transmembrane region" description="Helical" evidence="6">
    <location>
        <begin position="369"/>
        <end position="386"/>
    </location>
</feature>
<dbReference type="PANTHER" id="PTHR30619">
    <property type="entry name" value="DNA INTERNALIZATION/COMPETENCE PROTEIN COMEC/REC2"/>
    <property type="match status" value="1"/>
</dbReference>
<evidence type="ECO:0000256" key="1">
    <source>
        <dbReference type="ARBA" id="ARBA00004651"/>
    </source>
</evidence>
<dbReference type="Pfam" id="PF13567">
    <property type="entry name" value="DUF4131"/>
    <property type="match status" value="1"/>
</dbReference>
<dbReference type="Proteomes" id="UP000316030">
    <property type="component" value="Unassembled WGS sequence"/>
</dbReference>
<keyword evidence="2" id="KW-1003">Cell membrane</keyword>
<organism evidence="9 10">
    <name type="scientific">Thalassovita litoralis</name>
    <dbReference type="NCBI Taxonomy" id="1010611"/>
    <lineage>
        <taxon>Bacteria</taxon>
        <taxon>Pseudomonadati</taxon>
        <taxon>Pseudomonadota</taxon>
        <taxon>Alphaproteobacteria</taxon>
        <taxon>Rhodobacterales</taxon>
        <taxon>Roseobacteraceae</taxon>
        <taxon>Thalassovita</taxon>
    </lineage>
</organism>
<feature type="transmembrane region" description="Helical" evidence="6">
    <location>
        <begin position="298"/>
        <end position="316"/>
    </location>
</feature>
<evidence type="ECO:0000259" key="8">
    <source>
        <dbReference type="Pfam" id="PF13567"/>
    </source>
</evidence>
<keyword evidence="3 6" id="KW-0812">Transmembrane</keyword>
<evidence type="ECO:0000256" key="4">
    <source>
        <dbReference type="ARBA" id="ARBA00022989"/>
    </source>
</evidence>
<gene>
    <name evidence="9" type="ORF">SAMN06265173_11934</name>
</gene>
<keyword evidence="4 6" id="KW-1133">Transmembrane helix</keyword>
<feature type="transmembrane region" description="Helical" evidence="6">
    <location>
        <begin position="440"/>
        <end position="460"/>
    </location>
</feature>
<dbReference type="GO" id="GO:0005886">
    <property type="term" value="C:plasma membrane"/>
    <property type="evidence" value="ECO:0007669"/>
    <property type="project" value="UniProtKB-SubCell"/>
</dbReference>
<feature type="domain" description="ComEC/Rec2-related protein" evidence="7">
    <location>
        <begin position="240"/>
        <end position="513"/>
    </location>
</feature>
<dbReference type="InterPro" id="IPR025405">
    <property type="entry name" value="DUF4131"/>
</dbReference>
<evidence type="ECO:0000256" key="5">
    <source>
        <dbReference type="ARBA" id="ARBA00023136"/>
    </source>
</evidence>
<proteinExistence type="predicted"/>
<feature type="transmembrane region" description="Helical" evidence="6">
    <location>
        <begin position="73"/>
        <end position="95"/>
    </location>
</feature>
<evidence type="ECO:0000256" key="6">
    <source>
        <dbReference type="SAM" id="Phobius"/>
    </source>
</evidence>